<dbReference type="Gene3D" id="1.10.10.60">
    <property type="entry name" value="Homeodomain-like"/>
    <property type="match status" value="1"/>
</dbReference>
<evidence type="ECO:0000256" key="6">
    <source>
        <dbReference type="RuleBase" id="RU000682"/>
    </source>
</evidence>
<protein>
    <submittedName>
        <fullName evidence="9">Homeobox protein goosecoid isoform B</fullName>
    </submittedName>
</protein>
<dbReference type="PROSITE" id="PS50071">
    <property type="entry name" value="HOMEOBOX_2"/>
    <property type="match status" value="1"/>
</dbReference>
<organism evidence="9 10">
    <name type="scientific">Acropora cervicornis</name>
    <name type="common">Staghorn coral</name>
    <dbReference type="NCBI Taxonomy" id="6130"/>
    <lineage>
        <taxon>Eukaryota</taxon>
        <taxon>Metazoa</taxon>
        <taxon>Cnidaria</taxon>
        <taxon>Anthozoa</taxon>
        <taxon>Hexacorallia</taxon>
        <taxon>Scleractinia</taxon>
        <taxon>Astrocoeniina</taxon>
        <taxon>Acroporidae</taxon>
        <taxon>Acropora</taxon>
    </lineage>
</organism>
<dbReference type="Pfam" id="PF00046">
    <property type="entry name" value="Homeodomain"/>
    <property type="match status" value="1"/>
</dbReference>
<sequence length="326" mass="36727">MARSSNSTEVVPAKSARRKLEFDGPRITRSQTEFDQVSPTWKKAKGKRVYFGESEVSPFLQCLGPFLLQSQPCSGRMVFTPHQKADLEEVFQKTKYPSRREKETMSKLFGVPKKKIEAWFSKRRLKWKSQQKDSGVHAFGSPSRILGHATGQDAYYHSDQITPIPAPDLVTRPHIALPNHLLYPSYASRVLQPYPGSYHLTTAAFAYPAYEPVPTPDLRTNSLAGQIPFPDSIENDLPYIFGNVDEEKHADGLTTPPVESEFPILYELLQGSNASEERRLTHFSEESTVDHPYSSCRFAGNCQPLLLQKDISSGSSAMNLKSFRQD</sequence>
<dbReference type="InterPro" id="IPR009057">
    <property type="entry name" value="Homeodomain-like_sf"/>
</dbReference>
<feature type="region of interest" description="Disordered" evidence="7">
    <location>
        <begin position="1"/>
        <end position="24"/>
    </location>
</feature>
<evidence type="ECO:0000256" key="4">
    <source>
        <dbReference type="ARBA" id="ARBA00023242"/>
    </source>
</evidence>
<feature type="DNA-binding region" description="Homeobox" evidence="5">
    <location>
        <begin position="72"/>
        <end position="131"/>
    </location>
</feature>
<reference evidence="9" key="1">
    <citation type="journal article" date="2023" name="G3 (Bethesda)">
        <title>Whole genome assembly and annotation of the endangered Caribbean coral Acropora cervicornis.</title>
        <authorList>
            <person name="Selwyn J.D."/>
            <person name="Vollmer S.V."/>
        </authorList>
    </citation>
    <scope>NUCLEOTIDE SEQUENCE</scope>
    <source>
        <strain evidence="9">K2</strain>
    </source>
</reference>
<reference evidence="9" key="2">
    <citation type="journal article" date="2023" name="Science">
        <title>Genomic signatures of disease resistance in endangered staghorn corals.</title>
        <authorList>
            <person name="Vollmer S.V."/>
            <person name="Selwyn J.D."/>
            <person name="Despard B.A."/>
            <person name="Roesel C.L."/>
        </authorList>
    </citation>
    <scope>NUCLEOTIDE SEQUENCE</scope>
    <source>
        <strain evidence="9">K2</strain>
    </source>
</reference>
<evidence type="ECO:0000256" key="7">
    <source>
        <dbReference type="SAM" id="MobiDB-lite"/>
    </source>
</evidence>
<evidence type="ECO:0000313" key="10">
    <source>
        <dbReference type="Proteomes" id="UP001249851"/>
    </source>
</evidence>
<keyword evidence="4 5" id="KW-0539">Nucleus</keyword>
<gene>
    <name evidence="9" type="ORF">P5673_030868</name>
</gene>
<dbReference type="PANTHER" id="PTHR24339:SF28">
    <property type="entry name" value="E5-RELATED"/>
    <property type="match status" value="1"/>
</dbReference>
<dbReference type="GO" id="GO:0005634">
    <property type="term" value="C:nucleus"/>
    <property type="evidence" value="ECO:0007669"/>
    <property type="project" value="UniProtKB-SubCell"/>
</dbReference>
<evidence type="ECO:0000256" key="3">
    <source>
        <dbReference type="ARBA" id="ARBA00023155"/>
    </source>
</evidence>
<dbReference type="SMART" id="SM00389">
    <property type="entry name" value="HOX"/>
    <property type="match status" value="1"/>
</dbReference>
<dbReference type="GO" id="GO:0000981">
    <property type="term" value="F:DNA-binding transcription factor activity, RNA polymerase II-specific"/>
    <property type="evidence" value="ECO:0007669"/>
    <property type="project" value="TreeGrafter"/>
</dbReference>
<evidence type="ECO:0000256" key="5">
    <source>
        <dbReference type="PROSITE-ProRule" id="PRU00108"/>
    </source>
</evidence>
<evidence type="ECO:0000256" key="2">
    <source>
        <dbReference type="ARBA" id="ARBA00023125"/>
    </source>
</evidence>
<dbReference type="AlphaFoldDB" id="A0AAD9PTW9"/>
<dbReference type="InterPro" id="IPR001356">
    <property type="entry name" value="HD"/>
</dbReference>
<dbReference type="EMBL" id="JARQWQ010000137">
    <property type="protein sequence ID" value="KAK2548826.1"/>
    <property type="molecule type" value="Genomic_DNA"/>
</dbReference>
<dbReference type="InterPro" id="IPR050877">
    <property type="entry name" value="EMX-VAX-Noto_Homeobox_TFs"/>
</dbReference>
<keyword evidence="3 5" id="KW-0371">Homeobox</keyword>
<keyword evidence="10" id="KW-1185">Reference proteome</keyword>
<dbReference type="Proteomes" id="UP001249851">
    <property type="component" value="Unassembled WGS sequence"/>
</dbReference>
<dbReference type="GO" id="GO:0000978">
    <property type="term" value="F:RNA polymerase II cis-regulatory region sequence-specific DNA binding"/>
    <property type="evidence" value="ECO:0007669"/>
    <property type="project" value="TreeGrafter"/>
</dbReference>
<proteinExistence type="predicted"/>
<name>A0AAD9PTW9_ACRCE</name>
<dbReference type="PANTHER" id="PTHR24339">
    <property type="entry name" value="HOMEOBOX PROTEIN EMX-RELATED"/>
    <property type="match status" value="1"/>
</dbReference>
<evidence type="ECO:0000259" key="8">
    <source>
        <dbReference type="PROSITE" id="PS50071"/>
    </source>
</evidence>
<accession>A0AAD9PTW9</accession>
<keyword evidence="2 5" id="KW-0238">DNA-binding</keyword>
<dbReference type="SUPFAM" id="SSF46689">
    <property type="entry name" value="Homeodomain-like"/>
    <property type="match status" value="1"/>
</dbReference>
<dbReference type="CDD" id="cd00086">
    <property type="entry name" value="homeodomain"/>
    <property type="match status" value="1"/>
</dbReference>
<evidence type="ECO:0000256" key="1">
    <source>
        <dbReference type="ARBA" id="ARBA00004123"/>
    </source>
</evidence>
<comment type="caution">
    <text evidence="9">The sequence shown here is derived from an EMBL/GenBank/DDBJ whole genome shotgun (WGS) entry which is preliminary data.</text>
</comment>
<evidence type="ECO:0000313" key="9">
    <source>
        <dbReference type="EMBL" id="KAK2548826.1"/>
    </source>
</evidence>
<feature type="domain" description="Homeobox" evidence="8">
    <location>
        <begin position="70"/>
        <end position="130"/>
    </location>
</feature>
<comment type="subcellular location">
    <subcellularLocation>
        <location evidence="1 5 6">Nucleus</location>
    </subcellularLocation>
</comment>